<accession>A0AAV3QSZ5</accession>
<dbReference type="EMBL" id="BAABME010005703">
    <property type="protein sequence ID" value="GAA0166361.1"/>
    <property type="molecule type" value="Genomic_DNA"/>
</dbReference>
<sequence>MYQPLGFRDPDRPDYGRDMAYLFLYVYDIVLTASSESLCRSIMSLLDVEFVMKDLDWAGCPDTSKSTSDFCVFLGDILISWSSKSQATISRSSAEAEYRGVANVVSEACWLRNLLLELHHPLTTATIVYRANTLINYGMPHDSLLDLFVNTVAIGVLGRVKTQLMQHQSVQFHEVGRTNLKSIMFPPHAQNSTTIVAIVLLYPWDPGIAYIFKLFALLVGELPDIYCLK</sequence>
<dbReference type="PANTHER" id="PTHR11439:SF524">
    <property type="entry name" value="RNA-DIRECTED DNA POLYMERASE, PROTEIN KINASE RLK-PELLE-DLSV FAMILY"/>
    <property type="match status" value="1"/>
</dbReference>
<keyword evidence="2" id="KW-1185">Reference proteome</keyword>
<dbReference type="AlphaFoldDB" id="A0AAV3QSZ5"/>
<protein>
    <submittedName>
        <fullName evidence="1">Uncharacterized protein</fullName>
    </submittedName>
</protein>
<reference evidence="1 2" key="1">
    <citation type="submission" date="2024-01" db="EMBL/GenBank/DDBJ databases">
        <title>The complete chloroplast genome sequence of Lithospermum erythrorhizon: insights into the phylogenetic relationship among Boraginaceae species and the maternal lineages of purple gromwells.</title>
        <authorList>
            <person name="Okada T."/>
            <person name="Watanabe K."/>
        </authorList>
    </citation>
    <scope>NUCLEOTIDE SEQUENCE [LARGE SCALE GENOMIC DNA]</scope>
</reference>
<evidence type="ECO:0000313" key="1">
    <source>
        <dbReference type="EMBL" id="GAA0166361.1"/>
    </source>
</evidence>
<proteinExistence type="predicted"/>
<dbReference type="CDD" id="cd09272">
    <property type="entry name" value="RNase_HI_RT_Ty1"/>
    <property type="match status" value="1"/>
</dbReference>
<dbReference type="PANTHER" id="PTHR11439">
    <property type="entry name" value="GAG-POL-RELATED RETROTRANSPOSON"/>
    <property type="match status" value="1"/>
</dbReference>
<name>A0AAV3QSZ5_LITER</name>
<dbReference type="Proteomes" id="UP001454036">
    <property type="component" value="Unassembled WGS sequence"/>
</dbReference>
<evidence type="ECO:0000313" key="2">
    <source>
        <dbReference type="Proteomes" id="UP001454036"/>
    </source>
</evidence>
<organism evidence="1 2">
    <name type="scientific">Lithospermum erythrorhizon</name>
    <name type="common">Purple gromwell</name>
    <name type="synonym">Lithospermum officinale var. erythrorhizon</name>
    <dbReference type="NCBI Taxonomy" id="34254"/>
    <lineage>
        <taxon>Eukaryota</taxon>
        <taxon>Viridiplantae</taxon>
        <taxon>Streptophyta</taxon>
        <taxon>Embryophyta</taxon>
        <taxon>Tracheophyta</taxon>
        <taxon>Spermatophyta</taxon>
        <taxon>Magnoliopsida</taxon>
        <taxon>eudicotyledons</taxon>
        <taxon>Gunneridae</taxon>
        <taxon>Pentapetalae</taxon>
        <taxon>asterids</taxon>
        <taxon>lamiids</taxon>
        <taxon>Boraginales</taxon>
        <taxon>Boraginaceae</taxon>
        <taxon>Boraginoideae</taxon>
        <taxon>Lithospermeae</taxon>
        <taxon>Lithospermum</taxon>
    </lineage>
</organism>
<gene>
    <name evidence="1" type="ORF">LIER_21530</name>
</gene>
<comment type="caution">
    <text evidence="1">The sequence shown here is derived from an EMBL/GenBank/DDBJ whole genome shotgun (WGS) entry which is preliminary data.</text>
</comment>